<keyword evidence="3" id="KW-0732">Signal</keyword>
<feature type="compositionally biased region" description="Basic and acidic residues" evidence="5">
    <location>
        <begin position="998"/>
        <end position="1023"/>
    </location>
</feature>
<evidence type="ECO:0000256" key="5">
    <source>
        <dbReference type="SAM" id="MobiDB-lite"/>
    </source>
</evidence>
<dbReference type="Gene3D" id="3.90.182.10">
    <property type="entry name" value="Toxin - Anthrax Protective Antigen,domain 1"/>
    <property type="match status" value="1"/>
</dbReference>
<protein>
    <submittedName>
        <fullName evidence="8">Unannotated protein</fullName>
    </submittedName>
</protein>
<dbReference type="PANTHER" id="PTHR37467">
    <property type="entry name" value="EXPORTED CALCIUM-BINDING GLYCOPROTEIN-RELATED"/>
    <property type="match status" value="1"/>
</dbReference>
<dbReference type="InterPro" id="IPR044016">
    <property type="entry name" value="Big_13"/>
</dbReference>
<feature type="domain" description="Bacterial Ig-like" evidence="7">
    <location>
        <begin position="455"/>
        <end position="530"/>
    </location>
</feature>
<feature type="region of interest" description="Disordered" evidence="5">
    <location>
        <begin position="814"/>
        <end position="905"/>
    </location>
</feature>
<feature type="region of interest" description="Disordered" evidence="5">
    <location>
        <begin position="450"/>
        <end position="474"/>
    </location>
</feature>
<evidence type="ECO:0000256" key="1">
    <source>
        <dbReference type="ARBA" id="ARBA00004613"/>
    </source>
</evidence>
<dbReference type="InterPro" id="IPR059100">
    <property type="entry name" value="TSP3_bac"/>
</dbReference>
<comment type="subcellular location">
    <subcellularLocation>
        <location evidence="1">Secreted</location>
    </subcellularLocation>
</comment>
<dbReference type="NCBIfam" id="NF033510">
    <property type="entry name" value="Ca_tandemer"/>
    <property type="match status" value="5"/>
</dbReference>
<dbReference type="Pfam" id="PF17936">
    <property type="entry name" value="Big_6"/>
    <property type="match status" value="1"/>
</dbReference>
<evidence type="ECO:0000256" key="4">
    <source>
        <dbReference type="ARBA" id="ARBA00022837"/>
    </source>
</evidence>
<feature type="domain" description="Bacterial Ig-like" evidence="7">
    <location>
        <begin position="365"/>
        <end position="442"/>
    </location>
</feature>
<evidence type="ECO:0000256" key="3">
    <source>
        <dbReference type="ARBA" id="ARBA00022729"/>
    </source>
</evidence>
<sequence>MHSRPARLSSRFSRGAAITVALALPGSLLALTQSPAAAAPLPAAYSADAHGDIVDLDVDLLTLDLAGVQVGHSRSTVASTTTDGTSTATSANLGGTLAGTGLTVDEETVTAAPSQDPPATTLLEVPLAPVVTVGAVQGDVQAAWDGANACVPAAQDGTRVLSDARTTLAGLSLASLPGLDTLATVGASETRTRTFLDDQASGGADVVSRTTSTIGDISLLGDAVTVDVTSPVVLEARSDGATGTAGYVNPPTVVATVGGQQVTIPPNGQPQPITLPLTLDLLVNLSITAYPAQDQSSGATGAATADALLRIDLEVLDTGLLDAADVSLGIAPMTAQATAPTGGVECGADDDAPAAPVIEQPSEGSVTDDSTPEFSGTAEPGSTVVVTDSDGNQVCTDVAEGGTWSCTPASALPDGEDTYSATATDAAGNTSAPDTVTFEVDTATTVDVLTPADGSTTADLTPTVSGTGEDGATITVTEGGVPVCTTTVQADGTWSCDPTLPLLPGAHTFTVTAEDDLGNTDTATTTFTVDPDAADTTAPDAPVIQTPADGDLTSDATPEFSGTAEPGSTVVVEDSDGNEICTATAGPLTDAWSCTPSAPLPDGEDTYTATATDAAGNTSAPDTVTFEVDTTTTVDVLTPADGSTTSDPTPVVSGTGEAGSSITVTEGGLTVCTTTVQSDGTWSCDPTLPLLPGEHTLTVTGEDPAGNTDTATTTVTIVPDSGDTVPPAAPVIVAPAEGASVQDTTPLISGTGEPGATVTVTEGSTVLCTAVVATNGTWSCSPTVALPLGPHTVSATQADADGNVSPADTVSFTIVGATTPTPPPPGDTDGDGLPDGQEGTIGTDPNNPDTDNDGLTDGQEVNVHGTDPLDADTDNDGLSDGAEVNVHGTDPKDRDTDNDRITDGREVSGVRIKERFEVCGKKARTAILVRTDPLSKDTDKDGLTDGKEVRGYKIKQKVRTKKKTFVIGKTRSNPTKKDTDRDGLKDKVELTGKANKRFGKDRTDPSKCDTDKGGVRDGAEVKAKSNPADWRSGPRDPRIRSGRIVGRLGDSFAIG</sequence>
<reference evidence="8" key="1">
    <citation type="submission" date="2020-05" db="EMBL/GenBank/DDBJ databases">
        <authorList>
            <person name="Chiriac C."/>
            <person name="Salcher M."/>
            <person name="Ghai R."/>
            <person name="Kavagutti S V."/>
        </authorList>
    </citation>
    <scope>NUCLEOTIDE SEQUENCE</scope>
</reference>
<feature type="region of interest" description="Disordered" evidence="5">
    <location>
        <begin position="338"/>
        <end position="390"/>
    </location>
</feature>
<feature type="region of interest" description="Disordered" evidence="5">
    <location>
        <begin position="637"/>
        <end position="660"/>
    </location>
</feature>
<evidence type="ECO:0000259" key="7">
    <source>
        <dbReference type="Pfam" id="PF19077"/>
    </source>
</evidence>
<feature type="region of interest" description="Disordered" evidence="5">
    <location>
        <begin position="72"/>
        <end position="92"/>
    </location>
</feature>
<evidence type="ECO:0000259" key="6">
    <source>
        <dbReference type="Pfam" id="PF17936"/>
    </source>
</evidence>
<feature type="region of interest" description="Disordered" evidence="5">
    <location>
        <begin position="547"/>
        <end position="572"/>
    </location>
</feature>
<dbReference type="InterPro" id="IPR013783">
    <property type="entry name" value="Ig-like_fold"/>
</dbReference>
<feature type="domain" description="Bacterial Ig-like" evidence="7">
    <location>
        <begin position="643"/>
        <end position="717"/>
    </location>
</feature>
<accession>A0A6J7L884</accession>
<name>A0A6J7L884_9ZZZZ</name>
<keyword evidence="4" id="KW-0106">Calcium</keyword>
<feature type="compositionally biased region" description="Polar residues" evidence="5">
    <location>
        <begin position="362"/>
        <end position="374"/>
    </location>
</feature>
<dbReference type="Gene3D" id="2.60.40.10">
    <property type="entry name" value="Immunoglobulins"/>
    <property type="match status" value="5"/>
</dbReference>
<proteinExistence type="predicted"/>
<evidence type="ECO:0000313" key="8">
    <source>
        <dbReference type="EMBL" id="CAB4963122.1"/>
    </source>
</evidence>
<dbReference type="Pfam" id="PF18884">
    <property type="entry name" value="TSP3_bac"/>
    <property type="match status" value="4"/>
</dbReference>
<feature type="compositionally biased region" description="Low complexity" evidence="5">
    <location>
        <begin position="842"/>
        <end position="858"/>
    </location>
</feature>
<feature type="domain" description="Bacterial Ig-like" evidence="7">
    <location>
        <begin position="551"/>
        <end position="630"/>
    </location>
</feature>
<organism evidence="8">
    <name type="scientific">freshwater metagenome</name>
    <dbReference type="NCBI Taxonomy" id="449393"/>
    <lineage>
        <taxon>unclassified sequences</taxon>
        <taxon>metagenomes</taxon>
        <taxon>ecological metagenomes</taxon>
    </lineage>
</organism>
<dbReference type="PANTHER" id="PTHR37467:SF1">
    <property type="entry name" value="EXPORTED CALCIUM-BINDING GLYCOPROTEIN"/>
    <property type="match status" value="1"/>
</dbReference>
<evidence type="ECO:0000256" key="2">
    <source>
        <dbReference type="ARBA" id="ARBA00022525"/>
    </source>
</evidence>
<dbReference type="EMBL" id="CAFBMW010000041">
    <property type="protein sequence ID" value="CAB4963122.1"/>
    <property type="molecule type" value="Genomic_DNA"/>
</dbReference>
<feature type="compositionally biased region" description="Basic and acidic residues" evidence="5">
    <location>
        <begin position="975"/>
        <end position="990"/>
    </location>
</feature>
<feature type="domain" description="Bacterial Ig" evidence="6">
    <location>
        <begin position="739"/>
        <end position="810"/>
    </location>
</feature>
<dbReference type="AlphaFoldDB" id="A0A6J7L884"/>
<feature type="compositionally biased region" description="Polar residues" evidence="5">
    <location>
        <begin position="450"/>
        <end position="466"/>
    </location>
</feature>
<feature type="region of interest" description="Disordered" evidence="5">
    <location>
        <begin position="967"/>
        <end position="1055"/>
    </location>
</feature>
<gene>
    <name evidence="8" type="ORF">UFOPK3662_03403</name>
</gene>
<feature type="compositionally biased region" description="Basic and acidic residues" evidence="5">
    <location>
        <begin position="889"/>
        <end position="905"/>
    </location>
</feature>
<keyword evidence="2" id="KW-0964">Secreted</keyword>
<dbReference type="InterPro" id="IPR041498">
    <property type="entry name" value="Big_6"/>
</dbReference>
<feature type="compositionally biased region" description="Low complexity" evidence="5">
    <location>
        <begin position="75"/>
        <end position="92"/>
    </location>
</feature>
<dbReference type="Pfam" id="PF19077">
    <property type="entry name" value="Big_13"/>
    <property type="match status" value="4"/>
</dbReference>
<dbReference type="InterPro" id="IPR053180">
    <property type="entry name" value="Ca-binding_acidic-repeat"/>
</dbReference>